<evidence type="ECO:0000256" key="6">
    <source>
        <dbReference type="ARBA" id="ARBA00022741"/>
    </source>
</evidence>
<feature type="binding site" evidence="11">
    <location>
        <position position="57"/>
    </location>
    <ligand>
        <name>substrate</name>
    </ligand>
</feature>
<evidence type="ECO:0000313" key="12">
    <source>
        <dbReference type="EMBL" id="RSU09307.1"/>
    </source>
</evidence>
<evidence type="ECO:0000256" key="5">
    <source>
        <dbReference type="ARBA" id="ARBA00022679"/>
    </source>
</evidence>
<dbReference type="Gene3D" id="3.40.50.300">
    <property type="entry name" value="P-loop containing nucleotide triphosphate hydrolases"/>
    <property type="match status" value="1"/>
</dbReference>
<comment type="caution">
    <text evidence="11">Lacks conserved residue(s) required for the propagation of feature annotation.</text>
</comment>
<dbReference type="RefSeq" id="WP_126814975.1">
    <property type="nucleotide sequence ID" value="NZ_NGKC01000020.1"/>
</dbReference>
<dbReference type="CDD" id="cd00464">
    <property type="entry name" value="SK"/>
    <property type="match status" value="1"/>
</dbReference>
<dbReference type="GO" id="GO:0005524">
    <property type="term" value="F:ATP binding"/>
    <property type="evidence" value="ECO:0007669"/>
    <property type="project" value="UniProtKB-UniRule"/>
</dbReference>
<keyword evidence="6 11" id="KW-0547">Nucleotide-binding</keyword>
<dbReference type="EMBL" id="NGKC01000020">
    <property type="protein sequence ID" value="RSU09307.1"/>
    <property type="molecule type" value="Genomic_DNA"/>
</dbReference>
<proteinExistence type="inferred from homology"/>
<dbReference type="GO" id="GO:0009073">
    <property type="term" value="P:aromatic amino acid family biosynthetic process"/>
    <property type="evidence" value="ECO:0007669"/>
    <property type="project" value="UniProtKB-KW"/>
</dbReference>
<keyword evidence="13" id="KW-1185">Reference proteome</keyword>
<dbReference type="GO" id="GO:0005829">
    <property type="term" value="C:cytosol"/>
    <property type="evidence" value="ECO:0007669"/>
    <property type="project" value="TreeGrafter"/>
</dbReference>
<comment type="subcellular location">
    <subcellularLocation>
        <location evidence="11">Cytoplasm</location>
    </subcellularLocation>
</comment>
<evidence type="ECO:0000256" key="4">
    <source>
        <dbReference type="ARBA" id="ARBA00022605"/>
    </source>
</evidence>
<feature type="binding site" evidence="11">
    <location>
        <position position="78"/>
    </location>
    <ligand>
        <name>substrate</name>
    </ligand>
</feature>
<dbReference type="InterPro" id="IPR031322">
    <property type="entry name" value="Shikimate/glucono_kinase"/>
</dbReference>
<gene>
    <name evidence="11" type="primary">aroK</name>
    <name evidence="12" type="ORF">CBF27_12905</name>
</gene>
<keyword evidence="4 11" id="KW-0028">Amino-acid biosynthesis</keyword>
<comment type="catalytic activity">
    <reaction evidence="10 11">
        <text>shikimate + ATP = 3-phosphoshikimate + ADP + H(+)</text>
        <dbReference type="Rhea" id="RHEA:13121"/>
        <dbReference type="ChEBI" id="CHEBI:15378"/>
        <dbReference type="ChEBI" id="CHEBI:30616"/>
        <dbReference type="ChEBI" id="CHEBI:36208"/>
        <dbReference type="ChEBI" id="CHEBI:145989"/>
        <dbReference type="ChEBI" id="CHEBI:456216"/>
        <dbReference type="EC" id="2.7.1.71"/>
    </reaction>
</comment>
<dbReference type="PROSITE" id="PS01128">
    <property type="entry name" value="SHIKIMATE_KINASE"/>
    <property type="match status" value="1"/>
</dbReference>
<dbReference type="GO" id="GO:0004765">
    <property type="term" value="F:shikimate kinase activity"/>
    <property type="evidence" value="ECO:0007669"/>
    <property type="project" value="UniProtKB-UniRule"/>
</dbReference>
<comment type="caution">
    <text evidence="12">The sequence shown here is derived from an EMBL/GenBank/DDBJ whole genome shotgun (WGS) entry which is preliminary data.</text>
</comment>
<dbReference type="AlphaFoldDB" id="A0A430AN12"/>
<feature type="binding site" evidence="11">
    <location>
        <position position="15"/>
    </location>
    <ligand>
        <name>Mg(2+)</name>
        <dbReference type="ChEBI" id="CHEBI:18420"/>
    </ligand>
</feature>
<keyword evidence="7 11" id="KW-0418">Kinase</keyword>
<dbReference type="Pfam" id="PF01202">
    <property type="entry name" value="SKI"/>
    <property type="match status" value="1"/>
</dbReference>
<dbReference type="GO" id="GO:0009423">
    <property type="term" value="P:chorismate biosynthetic process"/>
    <property type="evidence" value="ECO:0007669"/>
    <property type="project" value="UniProtKB-UniRule"/>
</dbReference>
<accession>A0A430AN12</accession>
<dbReference type="GO" id="GO:0000287">
    <property type="term" value="F:magnesium ion binding"/>
    <property type="evidence" value="ECO:0007669"/>
    <property type="project" value="UniProtKB-UniRule"/>
</dbReference>
<dbReference type="UniPathway" id="UPA00053">
    <property type="reaction ID" value="UER00088"/>
</dbReference>
<dbReference type="PANTHER" id="PTHR21087">
    <property type="entry name" value="SHIKIMATE KINASE"/>
    <property type="match status" value="1"/>
</dbReference>
<dbReference type="InterPro" id="IPR023000">
    <property type="entry name" value="Shikimate_kinase_CS"/>
</dbReference>
<evidence type="ECO:0000256" key="7">
    <source>
        <dbReference type="ARBA" id="ARBA00022777"/>
    </source>
</evidence>
<dbReference type="InterPro" id="IPR000623">
    <property type="entry name" value="Shikimate_kinase/TSH1"/>
</dbReference>
<dbReference type="Proteomes" id="UP000286773">
    <property type="component" value="Unassembled WGS sequence"/>
</dbReference>
<feature type="binding site" evidence="11">
    <location>
        <begin position="11"/>
        <end position="16"/>
    </location>
    <ligand>
        <name>ATP</name>
        <dbReference type="ChEBI" id="CHEBI:30616"/>
    </ligand>
</feature>
<evidence type="ECO:0000256" key="10">
    <source>
        <dbReference type="ARBA" id="ARBA00048567"/>
    </source>
</evidence>
<comment type="subunit">
    <text evidence="11">Monomer.</text>
</comment>
<dbReference type="PANTHER" id="PTHR21087:SF16">
    <property type="entry name" value="SHIKIMATE KINASE 1, CHLOROPLASTIC"/>
    <property type="match status" value="1"/>
</dbReference>
<evidence type="ECO:0000256" key="3">
    <source>
        <dbReference type="ARBA" id="ARBA00012154"/>
    </source>
</evidence>
<keyword evidence="11" id="KW-0963">Cytoplasm</keyword>
<comment type="similarity">
    <text evidence="2 11">Belongs to the shikimate kinase family.</text>
</comment>
<dbReference type="InterPro" id="IPR027417">
    <property type="entry name" value="P-loop_NTPase"/>
</dbReference>
<comment type="pathway">
    <text evidence="1 11">Metabolic intermediate biosynthesis; chorismate biosynthesis; chorismate from D-erythrose 4-phosphate and phosphoenolpyruvate: step 5/7.</text>
</comment>
<keyword evidence="11" id="KW-0460">Magnesium</keyword>
<evidence type="ECO:0000256" key="9">
    <source>
        <dbReference type="ARBA" id="ARBA00023141"/>
    </source>
</evidence>
<dbReference type="SUPFAM" id="SSF52540">
    <property type="entry name" value="P-loop containing nucleoside triphosphate hydrolases"/>
    <property type="match status" value="1"/>
</dbReference>
<reference evidence="12 13" key="1">
    <citation type="submission" date="2017-05" db="EMBL/GenBank/DDBJ databases">
        <title>Vagococcus spp. assemblies.</title>
        <authorList>
            <person name="Gulvik C.A."/>
        </authorList>
    </citation>
    <scope>NUCLEOTIDE SEQUENCE [LARGE SCALE GENOMIC DNA]</scope>
    <source>
        <strain evidence="12 13">LMG 24798</strain>
    </source>
</reference>
<keyword evidence="11" id="KW-0479">Metal-binding</keyword>
<evidence type="ECO:0000256" key="2">
    <source>
        <dbReference type="ARBA" id="ARBA00006997"/>
    </source>
</evidence>
<comment type="cofactor">
    <cofactor evidence="11">
        <name>Mg(2+)</name>
        <dbReference type="ChEBI" id="CHEBI:18420"/>
    </cofactor>
    <text evidence="11">Binds 1 Mg(2+) ion per subunit.</text>
</comment>
<evidence type="ECO:0000256" key="11">
    <source>
        <dbReference type="HAMAP-Rule" id="MF_00109"/>
    </source>
</evidence>
<comment type="function">
    <text evidence="11">Catalyzes the specific phosphorylation of the 3-hydroxyl group of shikimic acid using ATP as a cosubstrate.</text>
</comment>
<dbReference type="EC" id="2.7.1.71" evidence="3 11"/>
<dbReference type="OrthoDB" id="9800332at2"/>
<evidence type="ECO:0000256" key="8">
    <source>
        <dbReference type="ARBA" id="ARBA00022840"/>
    </source>
</evidence>
<dbReference type="PRINTS" id="PR01100">
    <property type="entry name" value="SHIKIMTKNASE"/>
</dbReference>
<feature type="binding site" evidence="11">
    <location>
        <position position="136"/>
    </location>
    <ligand>
        <name>substrate</name>
    </ligand>
</feature>
<organism evidence="12 13">
    <name type="scientific">Vagococcus acidifermentans</name>
    <dbReference type="NCBI Taxonomy" id="564710"/>
    <lineage>
        <taxon>Bacteria</taxon>
        <taxon>Bacillati</taxon>
        <taxon>Bacillota</taxon>
        <taxon>Bacilli</taxon>
        <taxon>Lactobacillales</taxon>
        <taxon>Enterococcaceae</taxon>
        <taxon>Vagococcus</taxon>
    </lineage>
</organism>
<feature type="binding site" evidence="11">
    <location>
        <position position="33"/>
    </location>
    <ligand>
        <name>substrate</name>
    </ligand>
</feature>
<name>A0A430AN12_9ENTE</name>
<evidence type="ECO:0000256" key="1">
    <source>
        <dbReference type="ARBA" id="ARBA00004842"/>
    </source>
</evidence>
<keyword evidence="9 11" id="KW-0057">Aromatic amino acid biosynthesis</keyword>
<keyword evidence="8 11" id="KW-0067">ATP-binding</keyword>
<sequence>MKSLILIGFMGAGKTTVGKLLANTYNLPFIDMDAVIENDIGMTIDTFFEKYGEAAFRKKEQEVLADLMQQEAVIATGGGIVTSQANRTLLKSHPYVVFLKADPAVFLQRIKSDIAVKRPLASEKSDEAVRELYESRLDYYLESATVAINTDDLTPEEVVLELTRQLHEEGD</sequence>
<evidence type="ECO:0000313" key="13">
    <source>
        <dbReference type="Proteomes" id="UP000286773"/>
    </source>
</evidence>
<dbReference type="GO" id="GO:0008652">
    <property type="term" value="P:amino acid biosynthetic process"/>
    <property type="evidence" value="ECO:0007669"/>
    <property type="project" value="UniProtKB-KW"/>
</dbReference>
<dbReference type="HAMAP" id="MF_00109">
    <property type="entry name" value="Shikimate_kinase"/>
    <property type="match status" value="1"/>
</dbReference>
<protein>
    <recommendedName>
        <fullName evidence="3 11">Shikimate kinase</fullName>
        <shortName evidence="11">SK</shortName>
        <ecNumber evidence="3 11">2.7.1.71</ecNumber>
    </recommendedName>
</protein>
<feature type="binding site" evidence="11">
    <location>
        <position position="118"/>
    </location>
    <ligand>
        <name>ATP</name>
        <dbReference type="ChEBI" id="CHEBI:30616"/>
    </ligand>
</feature>
<keyword evidence="5 11" id="KW-0808">Transferase</keyword>